<dbReference type="InterPro" id="IPR041492">
    <property type="entry name" value="HAD_2"/>
</dbReference>
<dbReference type="Gene3D" id="1.10.150.240">
    <property type="entry name" value="Putative phosphatase, domain 2"/>
    <property type="match status" value="1"/>
</dbReference>
<proteinExistence type="predicted"/>
<protein>
    <submittedName>
        <fullName evidence="1">HAD family hydrolase</fullName>
    </submittedName>
</protein>
<dbReference type="SFLD" id="SFLDS00003">
    <property type="entry name" value="Haloacid_Dehalogenase"/>
    <property type="match status" value="1"/>
</dbReference>
<dbReference type="PANTHER" id="PTHR43434">
    <property type="entry name" value="PHOSPHOGLYCOLATE PHOSPHATASE"/>
    <property type="match status" value="1"/>
</dbReference>
<dbReference type="SFLD" id="SFLDG01129">
    <property type="entry name" value="C1.5:_HAD__Beta-PGM__Phosphata"/>
    <property type="match status" value="1"/>
</dbReference>
<dbReference type="GO" id="GO:0008967">
    <property type="term" value="F:phosphoglycolate phosphatase activity"/>
    <property type="evidence" value="ECO:0007669"/>
    <property type="project" value="TreeGrafter"/>
</dbReference>
<comment type="caution">
    <text evidence="1">The sequence shown here is derived from an EMBL/GenBank/DDBJ whole genome shotgun (WGS) entry which is preliminary data.</text>
</comment>
<evidence type="ECO:0000313" key="1">
    <source>
        <dbReference type="EMBL" id="HGE77467.1"/>
    </source>
</evidence>
<reference evidence="1" key="1">
    <citation type="journal article" date="2020" name="mSystems">
        <title>Genome- and Community-Level Interaction Insights into Carbon Utilization and Element Cycling Functions of Hydrothermarchaeota in Hydrothermal Sediment.</title>
        <authorList>
            <person name="Zhou Z."/>
            <person name="Liu Y."/>
            <person name="Xu W."/>
            <person name="Pan J."/>
            <person name="Luo Z.H."/>
            <person name="Li M."/>
        </authorList>
    </citation>
    <scope>NUCLEOTIDE SEQUENCE [LARGE SCALE GENOMIC DNA]</scope>
    <source>
        <strain evidence="1">SpSt-961</strain>
    </source>
</reference>
<name>A0A7V3RFX9_UNCW3</name>
<keyword evidence="1" id="KW-0378">Hydrolase</keyword>
<gene>
    <name evidence="1" type="ORF">ENX68_00500</name>
</gene>
<dbReference type="Gene3D" id="3.40.50.1000">
    <property type="entry name" value="HAD superfamily/HAD-like"/>
    <property type="match status" value="1"/>
</dbReference>
<dbReference type="InterPro" id="IPR006439">
    <property type="entry name" value="HAD-SF_hydro_IA"/>
</dbReference>
<dbReference type="InterPro" id="IPR023214">
    <property type="entry name" value="HAD_sf"/>
</dbReference>
<dbReference type="InterPro" id="IPR050155">
    <property type="entry name" value="HAD-like_hydrolase_sf"/>
</dbReference>
<dbReference type="EMBL" id="DTOZ01000020">
    <property type="protein sequence ID" value="HGE77467.1"/>
    <property type="molecule type" value="Genomic_DNA"/>
</dbReference>
<dbReference type="PANTHER" id="PTHR43434:SF1">
    <property type="entry name" value="PHOSPHOGLYCOLATE PHOSPHATASE"/>
    <property type="match status" value="1"/>
</dbReference>
<sequence>MPFKAVIFDLDGTLLDTIKDIADSMNIVLKKLGFPTYKTEDYYYFVGEGMEILCKRVIPASFNNPEIINECVQMMKIEYEKNWVNNTKPYPGIPELLTELEKRKIKMAVLSNKPDAFTKLFVQKLLPQVNFSMVLGETPDFPKKPAPDGALYIARELGILPEEFIYLGDSGIDMKTALSAGMYPVGALWGFRTAEELITSGAKKLINRPDELLEIIS</sequence>
<organism evidence="1">
    <name type="scientific">candidate division WOR-3 bacterium</name>
    <dbReference type="NCBI Taxonomy" id="2052148"/>
    <lineage>
        <taxon>Bacteria</taxon>
        <taxon>Bacteria division WOR-3</taxon>
    </lineage>
</organism>
<accession>A0A7V3RFX9</accession>
<dbReference type="GO" id="GO:0006281">
    <property type="term" value="P:DNA repair"/>
    <property type="evidence" value="ECO:0007669"/>
    <property type="project" value="TreeGrafter"/>
</dbReference>
<dbReference type="GO" id="GO:0005829">
    <property type="term" value="C:cytosol"/>
    <property type="evidence" value="ECO:0007669"/>
    <property type="project" value="TreeGrafter"/>
</dbReference>
<dbReference type="AlphaFoldDB" id="A0A7V3RFX9"/>
<dbReference type="InterPro" id="IPR036412">
    <property type="entry name" value="HAD-like_sf"/>
</dbReference>
<dbReference type="PRINTS" id="PR00413">
    <property type="entry name" value="HADHALOGNASE"/>
</dbReference>
<dbReference type="Pfam" id="PF13419">
    <property type="entry name" value="HAD_2"/>
    <property type="match status" value="1"/>
</dbReference>
<dbReference type="SUPFAM" id="SSF56784">
    <property type="entry name" value="HAD-like"/>
    <property type="match status" value="1"/>
</dbReference>
<dbReference type="SFLD" id="SFLDG01135">
    <property type="entry name" value="C1.5.6:_HAD__Beta-PGM__Phospha"/>
    <property type="match status" value="1"/>
</dbReference>
<dbReference type="NCBIfam" id="TIGR01549">
    <property type="entry name" value="HAD-SF-IA-v1"/>
    <property type="match status" value="1"/>
</dbReference>
<dbReference type="InterPro" id="IPR023198">
    <property type="entry name" value="PGP-like_dom2"/>
</dbReference>